<feature type="region of interest" description="Disordered" evidence="1">
    <location>
        <begin position="257"/>
        <end position="344"/>
    </location>
</feature>
<dbReference type="EMBL" id="JRES01001684">
    <property type="protein sequence ID" value="KNC20970.1"/>
    <property type="molecule type" value="Genomic_DNA"/>
</dbReference>
<evidence type="ECO:0000313" key="3">
    <source>
        <dbReference type="EMBL" id="KNC20970.1"/>
    </source>
</evidence>
<accession>A0A0L0BLI7</accession>
<gene>
    <name evidence="3" type="ORF">FF38_09027</name>
</gene>
<protein>
    <submittedName>
        <fullName evidence="3">Uncharacterized protein</fullName>
    </submittedName>
</protein>
<reference evidence="3 4" key="1">
    <citation type="journal article" date="2015" name="Nat. Commun.">
        <title>Lucilia cuprina genome unlocks parasitic fly biology to underpin future interventions.</title>
        <authorList>
            <person name="Anstead C.A."/>
            <person name="Korhonen P.K."/>
            <person name="Young N.D."/>
            <person name="Hall R.S."/>
            <person name="Jex A.R."/>
            <person name="Murali S.C."/>
            <person name="Hughes D.S."/>
            <person name="Lee S.F."/>
            <person name="Perry T."/>
            <person name="Stroehlein A.J."/>
            <person name="Ansell B.R."/>
            <person name="Breugelmans B."/>
            <person name="Hofmann A."/>
            <person name="Qu J."/>
            <person name="Dugan S."/>
            <person name="Lee S.L."/>
            <person name="Chao H."/>
            <person name="Dinh H."/>
            <person name="Han Y."/>
            <person name="Doddapaneni H.V."/>
            <person name="Worley K.C."/>
            <person name="Muzny D.M."/>
            <person name="Ioannidis P."/>
            <person name="Waterhouse R.M."/>
            <person name="Zdobnov E.M."/>
            <person name="James P.J."/>
            <person name="Bagnall N.H."/>
            <person name="Kotze A.C."/>
            <person name="Gibbs R.A."/>
            <person name="Richards S."/>
            <person name="Batterham P."/>
            <person name="Gasser R.B."/>
        </authorList>
    </citation>
    <scope>NUCLEOTIDE SEQUENCE [LARGE SCALE GENOMIC DNA]</scope>
    <source>
        <strain evidence="3 4">LS</strain>
        <tissue evidence="3">Full body</tissue>
    </source>
</reference>
<dbReference type="Proteomes" id="UP000037069">
    <property type="component" value="Unassembled WGS sequence"/>
</dbReference>
<keyword evidence="2" id="KW-0732">Signal</keyword>
<proteinExistence type="predicted"/>
<feature type="compositionally biased region" description="Low complexity" evidence="1">
    <location>
        <begin position="268"/>
        <end position="295"/>
    </location>
</feature>
<dbReference type="OrthoDB" id="8070469at2759"/>
<feature type="chain" id="PRO_5012294426" evidence="2">
    <location>
        <begin position="16"/>
        <end position="395"/>
    </location>
</feature>
<organism evidence="3 4">
    <name type="scientific">Lucilia cuprina</name>
    <name type="common">Green bottle fly</name>
    <name type="synonym">Australian sheep blowfly</name>
    <dbReference type="NCBI Taxonomy" id="7375"/>
    <lineage>
        <taxon>Eukaryota</taxon>
        <taxon>Metazoa</taxon>
        <taxon>Ecdysozoa</taxon>
        <taxon>Arthropoda</taxon>
        <taxon>Hexapoda</taxon>
        <taxon>Insecta</taxon>
        <taxon>Pterygota</taxon>
        <taxon>Neoptera</taxon>
        <taxon>Endopterygota</taxon>
        <taxon>Diptera</taxon>
        <taxon>Brachycera</taxon>
        <taxon>Muscomorpha</taxon>
        <taxon>Oestroidea</taxon>
        <taxon>Calliphoridae</taxon>
        <taxon>Luciliinae</taxon>
        <taxon>Lucilia</taxon>
    </lineage>
</organism>
<feature type="compositionally biased region" description="Pro residues" evidence="1">
    <location>
        <begin position="258"/>
        <end position="267"/>
    </location>
</feature>
<keyword evidence="4" id="KW-1185">Reference proteome</keyword>
<name>A0A0L0BLI7_LUCCU</name>
<evidence type="ECO:0000256" key="1">
    <source>
        <dbReference type="SAM" id="MobiDB-lite"/>
    </source>
</evidence>
<evidence type="ECO:0000313" key="4">
    <source>
        <dbReference type="Proteomes" id="UP000037069"/>
    </source>
</evidence>
<sequence>MKFIILLAIVVAATANLLQYTGYNYDNYNVPGINYPSYNKPLVYHHHNNYVVKPQSPPQYPNSNVAVCATYNGIWKTFSNIYQFKDEINQGLAWNFHSYGTCPKSEKPLPEAIEPICATYKNQLRTFANALALEVDNLINGKNWVKLFNGVCPHISEPITTTTAVPFPSTPCGNQPVCGVLNGVWKTFPNLNELNAEIAKGSGWSFYSFGFCPKPEVCAKFEDEFRTFSSALALEVEKIVSGKNWVIVASGVCLNTPTPSPATPTPSTPTTTPSTPTTTPNTTTSTPATNTPPASVEDNDFSISTTDTTEASTNKMSTTPSDSDSDKTTSKYSTSNPPDNVDDTAATLTTPSGCQTNHRIQQNNNYHGPYVEGSFHYNHNMFNQANIKPYHSKKY</sequence>
<dbReference type="AlphaFoldDB" id="A0A0L0BLI7"/>
<feature type="compositionally biased region" description="Polar residues" evidence="1">
    <location>
        <begin position="301"/>
        <end position="314"/>
    </location>
</feature>
<evidence type="ECO:0000256" key="2">
    <source>
        <dbReference type="SAM" id="SignalP"/>
    </source>
</evidence>
<comment type="caution">
    <text evidence="3">The sequence shown here is derived from an EMBL/GenBank/DDBJ whole genome shotgun (WGS) entry which is preliminary data.</text>
</comment>
<feature type="signal peptide" evidence="2">
    <location>
        <begin position="1"/>
        <end position="15"/>
    </location>
</feature>